<dbReference type="AlphaFoldDB" id="A0A839TCW4"/>
<reference evidence="1 2" key="1">
    <citation type="submission" date="2020-08" db="EMBL/GenBank/DDBJ databases">
        <title>Genomic Encyclopedia of Type Strains, Phase III (KMG-III): the genomes of soil and plant-associated and newly described type strains.</title>
        <authorList>
            <person name="Whitman W."/>
        </authorList>
    </citation>
    <scope>NUCLEOTIDE SEQUENCE [LARGE SCALE GENOMIC DNA]</scope>
    <source>
        <strain evidence="1 2">CECT 5885</strain>
    </source>
</reference>
<accession>A0A839TCW4</accession>
<gene>
    <name evidence="1" type="ORF">FHS24_001515</name>
</gene>
<protein>
    <submittedName>
        <fullName evidence="1">Uncharacterized protein</fullName>
    </submittedName>
</protein>
<dbReference type="Proteomes" id="UP000588111">
    <property type="component" value="Unassembled WGS sequence"/>
</dbReference>
<organism evidence="1 2">
    <name type="scientific">Psychrobacter luti</name>
    <dbReference type="NCBI Taxonomy" id="198481"/>
    <lineage>
        <taxon>Bacteria</taxon>
        <taxon>Pseudomonadati</taxon>
        <taxon>Pseudomonadota</taxon>
        <taxon>Gammaproteobacteria</taxon>
        <taxon>Moraxellales</taxon>
        <taxon>Moraxellaceae</taxon>
        <taxon>Psychrobacter</taxon>
    </lineage>
</organism>
<proteinExistence type="predicted"/>
<sequence>MEPNRYFSEQRLGLTLAYLLLKNTFNKQVYQVLIKENVLSGAQSFSIRFTRL</sequence>
<evidence type="ECO:0000313" key="1">
    <source>
        <dbReference type="EMBL" id="MBB3106998.1"/>
    </source>
</evidence>
<name>A0A839TCW4_9GAMM</name>
<evidence type="ECO:0000313" key="2">
    <source>
        <dbReference type="Proteomes" id="UP000588111"/>
    </source>
</evidence>
<comment type="caution">
    <text evidence="1">The sequence shown here is derived from an EMBL/GenBank/DDBJ whole genome shotgun (WGS) entry which is preliminary data.</text>
</comment>
<keyword evidence="2" id="KW-1185">Reference proteome</keyword>
<dbReference type="EMBL" id="JACHXL010000003">
    <property type="protein sequence ID" value="MBB3106998.1"/>
    <property type="molecule type" value="Genomic_DNA"/>
</dbReference>